<evidence type="ECO:0000313" key="2">
    <source>
        <dbReference type="Proteomes" id="UP000821865"/>
    </source>
</evidence>
<proteinExistence type="predicted"/>
<accession>A0ACB8DZZ6</accession>
<keyword evidence="2" id="KW-1185">Reference proteome</keyword>
<gene>
    <name evidence="1" type="ORF">HPB49_011908</name>
</gene>
<organism evidence="1 2">
    <name type="scientific">Dermacentor silvarum</name>
    <name type="common">Tick</name>
    <dbReference type="NCBI Taxonomy" id="543639"/>
    <lineage>
        <taxon>Eukaryota</taxon>
        <taxon>Metazoa</taxon>
        <taxon>Ecdysozoa</taxon>
        <taxon>Arthropoda</taxon>
        <taxon>Chelicerata</taxon>
        <taxon>Arachnida</taxon>
        <taxon>Acari</taxon>
        <taxon>Parasitiformes</taxon>
        <taxon>Ixodida</taxon>
        <taxon>Ixodoidea</taxon>
        <taxon>Ixodidae</taxon>
        <taxon>Rhipicephalinae</taxon>
        <taxon>Dermacentor</taxon>
    </lineage>
</organism>
<protein>
    <submittedName>
        <fullName evidence="1">Uncharacterized protein</fullName>
    </submittedName>
</protein>
<dbReference type="Proteomes" id="UP000821865">
    <property type="component" value="Chromosome 1"/>
</dbReference>
<sequence length="93" mass="10171">MQVLDLETLSAFKGEFMPLSVLLFFSKAQTTPQTCGENEIWKECVSSSCAEGTCEKPVPGPACTADCSYGCYCADSFYRHQGRCISLEECPGH</sequence>
<evidence type="ECO:0000313" key="1">
    <source>
        <dbReference type="EMBL" id="KAH7979914.1"/>
    </source>
</evidence>
<dbReference type="EMBL" id="CM023470">
    <property type="protein sequence ID" value="KAH7979914.1"/>
    <property type="molecule type" value="Genomic_DNA"/>
</dbReference>
<comment type="caution">
    <text evidence="1">The sequence shown here is derived from an EMBL/GenBank/DDBJ whole genome shotgun (WGS) entry which is preliminary data.</text>
</comment>
<name>A0ACB8DZZ6_DERSI</name>
<reference evidence="1" key="1">
    <citation type="submission" date="2020-05" db="EMBL/GenBank/DDBJ databases">
        <title>Large-scale comparative analyses of tick genomes elucidate their genetic diversity and vector capacities.</title>
        <authorList>
            <person name="Jia N."/>
            <person name="Wang J."/>
            <person name="Shi W."/>
            <person name="Du L."/>
            <person name="Sun Y."/>
            <person name="Zhan W."/>
            <person name="Jiang J."/>
            <person name="Wang Q."/>
            <person name="Zhang B."/>
            <person name="Ji P."/>
            <person name="Sakyi L.B."/>
            <person name="Cui X."/>
            <person name="Yuan T."/>
            <person name="Jiang B."/>
            <person name="Yang W."/>
            <person name="Lam T.T.-Y."/>
            <person name="Chang Q."/>
            <person name="Ding S."/>
            <person name="Wang X."/>
            <person name="Zhu J."/>
            <person name="Ruan X."/>
            <person name="Zhao L."/>
            <person name="Wei J."/>
            <person name="Que T."/>
            <person name="Du C."/>
            <person name="Cheng J."/>
            <person name="Dai P."/>
            <person name="Han X."/>
            <person name="Huang E."/>
            <person name="Gao Y."/>
            <person name="Liu J."/>
            <person name="Shao H."/>
            <person name="Ye R."/>
            <person name="Li L."/>
            <person name="Wei W."/>
            <person name="Wang X."/>
            <person name="Wang C."/>
            <person name="Yang T."/>
            <person name="Huo Q."/>
            <person name="Li W."/>
            <person name="Guo W."/>
            <person name="Chen H."/>
            <person name="Zhou L."/>
            <person name="Ni X."/>
            <person name="Tian J."/>
            <person name="Zhou Y."/>
            <person name="Sheng Y."/>
            <person name="Liu T."/>
            <person name="Pan Y."/>
            <person name="Xia L."/>
            <person name="Li J."/>
            <person name="Zhao F."/>
            <person name="Cao W."/>
        </authorList>
    </citation>
    <scope>NUCLEOTIDE SEQUENCE</scope>
    <source>
        <strain evidence="1">Dsil-2018</strain>
    </source>
</reference>